<dbReference type="GO" id="GO:0016020">
    <property type="term" value="C:membrane"/>
    <property type="evidence" value="ECO:0007669"/>
    <property type="project" value="UniProtKB-UniRule"/>
</dbReference>
<accession>A0A1V3NLZ8</accession>
<dbReference type="AlphaFoldDB" id="A0A1V3NLZ8"/>
<dbReference type="EMBL" id="MVBK01000034">
    <property type="protein sequence ID" value="OOG25898.1"/>
    <property type="molecule type" value="Genomic_DNA"/>
</dbReference>
<feature type="transmembrane region" description="Helical" evidence="3">
    <location>
        <begin position="21"/>
        <end position="43"/>
    </location>
</feature>
<feature type="domain" description="OmpA-like" evidence="4">
    <location>
        <begin position="299"/>
        <end position="426"/>
    </location>
</feature>
<keyword evidence="3" id="KW-0812">Transmembrane</keyword>
<evidence type="ECO:0000256" key="2">
    <source>
        <dbReference type="SAM" id="Coils"/>
    </source>
</evidence>
<evidence type="ECO:0000313" key="6">
    <source>
        <dbReference type="Proteomes" id="UP000189462"/>
    </source>
</evidence>
<keyword evidence="5" id="KW-0282">Flagellum</keyword>
<dbReference type="InterPro" id="IPR050330">
    <property type="entry name" value="Bact_OuterMem_StrucFunc"/>
</dbReference>
<keyword evidence="6" id="KW-1185">Reference proteome</keyword>
<feature type="coiled-coil region" evidence="2">
    <location>
        <begin position="54"/>
        <end position="172"/>
    </location>
</feature>
<dbReference type="Gene3D" id="1.10.287.1490">
    <property type="match status" value="1"/>
</dbReference>
<dbReference type="SUPFAM" id="SSF103088">
    <property type="entry name" value="OmpA-like"/>
    <property type="match status" value="1"/>
</dbReference>
<dbReference type="Gene3D" id="3.30.1330.60">
    <property type="entry name" value="OmpA-like domain"/>
    <property type="match status" value="1"/>
</dbReference>
<feature type="coiled-coil region" evidence="2">
    <location>
        <begin position="208"/>
        <end position="270"/>
    </location>
</feature>
<evidence type="ECO:0000313" key="5">
    <source>
        <dbReference type="EMBL" id="OOG25898.1"/>
    </source>
</evidence>
<dbReference type="InterPro" id="IPR006665">
    <property type="entry name" value="OmpA-like"/>
</dbReference>
<dbReference type="OrthoDB" id="9815217at2"/>
<dbReference type="PROSITE" id="PS51123">
    <property type="entry name" value="OMPA_2"/>
    <property type="match status" value="1"/>
</dbReference>
<dbReference type="RefSeq" id="WP_077278219.1">
    <property type="nucleotide sequence ID" value="NZ_MVBK01000034.1"/>
</dbReference>
<dbReference type="CDD" id="cd07185">
    <property type="entry name" value="OmpA_C-like"/>
    <property type="match status" value="1"/>
</dbReference>
<dbReference type="Proteomes" id="UP000189462">
    <property type="component" value="Unassembled WGS sequence"/>
</dbReference>
<proteinExistence type="predicted"/>
<organism evidence="5 6">
    <name type="scientific">Thioalkalivibrio denitrificans</name>
    <dbReference type="NCBI Taxonomy" id="108003"/>
    <lineage>
        <taxon>Bacteria</taxon>
        <taxon>Pseudomonadati</taxon>
        <taxon>Pseudomonadota</taxon>
        <taxon>Gammaproteobacteria</taxon>
        <taxon>Chromatiales</taxon>
        <taxon>Ectothiorhodospiraceae</taxon>
        <taxon>Thioalkalivibrio</taxon>
    </lineage>
</organism>
<keyword evidence="1 3" id="KW-0472">Membrane</keyword>
<keyword evidence="2" id="KW-0175">Coiled coil</keyword>
<name>A0A1V3NLZ8_9GAMM</name>
<sequence>MLSSFRRRSRTTDIWPGFVDVLATVVLVFIFLLMLFVVAQFYLSDVLFERHRALETLQERVTELADTLSMREAEAEALQDRVRALTGRLQVTLAERHQLEESLVEAQRELREREETLEERLLEIASLQEDIDVLRRMRAELEGEVGRLAAELEDERETVAVLRDRSMALEARLADEEDVTRLAQREIEERETRIQDLVALVEERDQALVEERRLTADAEARVDTLRRQMEAVERQLALLNETLRAREAIIEAQELEIADLGERLNIALAEEVRELSRYRSEFFGRLREVLADVEDIQIVGDRFRFQSELFFETASADIGPEGRERLDRVARLIRDVEDRIPDDIGWVLMVEGHTDRRPIRTEQFPSNWQLSTARAQSIVDYLIARGVSPRHLAAAGFGEHYPVAPGDTEEEFARNRRIEMRLTSAPN</sequence>
<evidence type="ECO:0000256" key="3">
    <source>
        <dbReference type="SAM" id="Phobius"/>
    </source>
</evidence>
<gene>
    <name evidence="5" type="ORF">B1C78_05890</name>
</gene>
<dbReference type="STRING" id="108003.B1C78_05890"/>
<protein>
    <submittedName>
        <fullName evidence="5">Flagellar motor protein MotB</fullName>
    </submittedName>
</protein>
<evidence type="ECO:0000259" key="4">
    <source>
        <dbReference type="PROSITE" id="PS51123"/>
    </source>
</evidence>
<evidence type="ECO:0000256" key="1">
    <source>
        <dbReference type="PROSITE-ProRule" id="PRU00473"/>
    </source>
</evidence>
<dbReference type="Pfam" id="PF00691">
    <property type="entry name" value="OmpA"/>
    <property type="match status" value="1"/>
</dbReference>
<dbReference type="InterPro" id="IPR036737">
    <property type="entry name" value="OmpA-like_sf"/>
</dbReference>
<keyword evidence="3" id="KW-1133">Transmembrane helix</keyword>
<keyword evidence="5" id="KW-0969">Cilium</keyword>
<dbReference type="PANTHER" id="PTHR30329">
    <property type="entry name" value="STATOR ELEMENT OF FLAGELLAR MOTOR COMPLEX"/>
    <property type="match status" value="1"/>
</dbReference>
<keyword evidence="5" id="KW-0966">Cell projection</keyword>
<dbReference type="PANTHER" id="PTHR30329:SF21">
    <property type="entry name" value="LIPOPROTEIN YIAD-RELATED"/>
    <property type="match status" value="1"/>
</dbReference>
<comment type="caution">
    <text evidence="5">The sequence shown here is derived from an EMBL/GenBank/DDBJ whole genome shotgun (WGS) entry which is preliminary data.</text>
</comment>
<reference evidence="5 6" key="1">
    <citation type="submission" date="2017-02" db="EMBL/GenBank/DDBJ databases">
        <title>Genomic diversity within the haloalkaliphilic genus Thioalkalivibrio.</title>
        <authorList>
            <person name="Ahn A.-C."/>
            <person name="Meier-Kolthoff J."/>
            <person name="Overmars L."/>
            <person name="Richter M."/>
            <person name="Woyke T."/>
            <person name="Sorokin D.Y."/>
            <person name="Muyzer G."/>
        </authorList>
    </citation>
    <scope>NUCLEOTIDE SEQUENCE [LARGE SCALE GENOMIC DNA]</scope>
    <source>
        <strain evidence="5 6">ALJD</strain>
    </source>
</reference>